<keyword evidence="1" id="KW-0472">Membrane</keyword>
<keyword evidence="3" id="KW-1185">Reference proteome</keyword>
<evidence type="ECO:0000256" key="1">
    <source>
        <dbReference type="SAM" id="Phobius"/>
    </source>
</evidence>
<dbReference type="EMBL" id="CAJPIZ010010422">
    <property type="protein sequence ID" value="CAG2112530.1"/>
    <property type="molecule type" value="Genomic_DNA"/>
</dbReference>
<proteinExistence type="predicted"/>
<feature type="transmembrane region" description="Helical" evidence="1">
    <location>
        <begin position="93"/>
        <end position="112"/>
    </location>
</feature>
<protein>
    <submittedName>
        <fullName evidence="2">Uncharacterized protein</fullName>
    </submittedName>
</protein>
<evidence type="ECO:0000313" key="3">
    <source>
        <dbReference type="Proteomes" id="UP000759131"/>
    </source>
</evidence>
<dbReference type="InterPro" id="IPR036719">
    <property type="entry name" value="Neuro-gated_channel_TM_sf"/>
</dbReference>
<evidence type="ECO:0000313" key="2">
    <source>
        <dbReference type="EMBL" id="CAD7632100.1"/>
    </source>
</evidence>
<dbReference type="GO" id="GO:0006811">
    <property type="term" value="P:monoatomic ion transport"/>
    <property type="evidence" value="ECO:0007669"/>
    <property type="project" value="InterPro"/>
</dbReference>
<dbReference type="AlphaFoldDB" id="A0A7R9KZP0"/>
<dbReference type="SUPFAM" id="SSF90112">
    <property type="entry name" value="Neurotransmitter-gated ion-channel transmembrane pore"/>
    <property type="match status" value="1"/>
</dbReference>
<reference evidence="2" key="1">
    <citation type="submission" date="2020-11" db="EMBL/GenBank/DDBJ databases">
        <authorList>
            <person name="Tran Van P."/>
        </authorList>
    </citation>
    <scope>NUCLEOTIDE SEQUENCE</scope>
</reference>
<dbReference type="GO" id="GO:0016020">
    <property type="term" value="C:membrane"/>
    <property type="evidence" value="ECO:0007669"/>
    <property type="project" value="InterPro"/>
</dbReference>
<dbReference type="Proteomes" id="UP000759131">
    <property type="component" value="Unassembled WGS sequence"/>
</dbReference>
<sequence>MPSLLPIVRPFTDSSLPTMTTITTMYYIPKPNNIEIQSAFEPKSGGESKRHKKAKWIHHMIDTSSGSHIKLTNILDTDPHHMPANTIDIISRYLFPIAFIVCVFFYILYLYVL</sequence>
<keyword evidence="1" id="KW-1133">Transmembrane helix</keyword>
<name>A0A7R9KZP0_9ACAR</name>
<gene>
    <name evidence="2" type="ORF">OSB1V03_LOCUS12505</name>
</gene>
<keyword evidence="1" id="KW-0812">Transmembrane</keyword>
<accession>A0A7R9KZP0</accession>
<organism evidence="2">
    <name type="scientific">Medioppia subpectinata</name>
    <dbReference type="NCBI Taxonomy" id="1979941"/>
    <lineage>
        <taxon>Eukaryota</taxon>
        <taxon>Metazoa</taxon>
        <taxon>Ecdysozoa</taxon>
        <taxon>Arthropoda</taxon>
        <taxon>Chelicerata</taxon>
        <taxon>Arachnida</taxon>
        <taxon>Acari</taxon>
        <taxon>Acariformes</taxon>
        <taxon>Sarcoptiformes</taxon>
        <taxon>Oribatida</taxon>
        <taxon>Brachypylina</taxon>
        <taxon>Oppioidea</taxon>
        <taxon>Oppiidae</taxon>
        <taxon>Medioppia</taxon>
    </lineage>
</organism>
<dbReference type="EMBL" id="OC864997">
    <property type="protein sequence ID" value="CAD7632100.1"/>
    <property type="molecule type" value="Genomic_DNA"/>
</dbReference>